<feature type="compositionally biased region" description="Low complexity" evidence="3">
    <location>
        <begin position="109"/>
        <end position="122"/>
    </location>
</feature>
<evidence type="ECO:0000313" key="4">
    <source>
        <dbReference type="EMBL" id="ESO93230.1"/>
    </source>
</evidence>
<gene>
    <name evidence="4" type="ORF">LOTGIDRAFT_161782</name>
</gene>
<dbReference type="EMBL" id="KB201931">
    <property type="protein sequence ID" value="ESO93230.1"/>
    <property type="molecule type" value="Genomic_DNA"/>
</dbReference>
<dbReference type="RefSeq" id="XP_009055933.1">
    <property type="nucleotide sequence ID" value="XM_009057685.1"/>
</dbReference>
<reference evidence="4 5" key="1">
    <citation type="journal article" date="2013" name="Nature">
        <title>Insights into bilaterian evolution from three spiralian genomes.</title>
        <authorList>
            <person name="Simakov O."/>
            <person name="Marletaz F."/>
            <person name="Cho S.J."/>
            <person name="Edsinger-Gonzales E."/>
            <person name="Havlak P."/>
            <person name="Hellsten U."/>
            <person name="Kuo D.H."/>
            <person name="Larsson T."/>
            <person name="Lv J."/>
            <person name="Arendt D."/>
            <person name="Savage R."/>
            <person name="Osoegawa K."/>
            <person name="de Jong P."/>
            <person name="Grimwood J."/>
            <person name="Chapman J.A."/>
            <person name="Shapiro H."/>
            <person name="Aerts A."/>
            <person name="Otillar R.P."/>
            <person name="Terry A.Y."/>
            <person name="Boore J.L."/>
            <person name="Grigoriev I.V."/>
            <person name="Lindberg D.R."/>
            <person name="Seaver E.C."/>
            <person name="Weisblat D.A."/>
            <person name="Putnam N.H."/>
            <person name="Rokhsar D.S."/>
        </authorList>
    </citation>
    <scope>NUCLEOTIDE SEQUENCE [LARGE SCALE GENOMIC DNA]</scope>
</reference>
<evidence type="ECO:0000256" key="1">
    <source>
        <dbReference type="ARBA" id="ARBA00007525"/>
    </source>
</evidence>
<evidence type="ECO:0000256" key="3">
    <source>
        <dbReference type="SAM" id="MobiDB-lite"/>
    </source>
</evidence>
<dbReference type="AlphaFoldDB" id="V4ADM8"/>
<protein>
    <submittedName>
        <fullName evidence="4">Uncharacterized protein</fullName>
    </submittedName>
</protein>
<feature type="region of interest" description="Disordered" evidence="3">
    <location>
        <begin position="41"/>
        <end position="184"/>
    </location>
</feature>
<dbReference type="GeneID" id="20238781"/>
<dbReference type="KEGG" id="lgi:LOTGIDRAFT_161782"/>
<dbReference type="CTD" id="20238781"/>
<sequence length="273" mass="31192">MAESIISDGQNQSESVVALNCLMVESWERVCPQVPSDFHDRGQPPIVTTNQPVVDSPLSPVSSEDLDISSPLSDGYKPTPYQDTSKPRSSMDREDRIAVGGAGDSERLNTSNVNTSITSTDSGGSPRRKPRHETDIMKLSAMSGDGYTDSLSSSRPASAASSRSPYKEKEAERRQKEKEKEERFRLARQRMAEERQRKLIELKEQQRIAQENRERQLELRRKKIEELRKREDERRAAVEERRLKREATEKNADFDLSFCNNLRTYNNMTRLGQ</sequence>
<evidence type="ECO:0000313" key="5">
    <source>
        <dbReference type="Proteomes" id="UP000030746"/>
    </source>
</evidence>
<evidence type="ECO:0000256" key="2">
    <source>
        <dbReference type="ARBA" id="ARBA00023054"/>
    </source>
</evidence>
<dbReference type="HOGENOM" id="CLU_1020435_0_0_1"/>
<keyword evidence="2" id="KW-0175">Coiled coil</keyword>
<proteinExistence type="inferred from homology"/>
<dbReference type="GO" id="GO:0000226">
    <property type="term" value="P:microtubule cytoskeleton organization"/>
    <property type="evidence" value="ECO:0007669"/>
    <property type="project" value="TreeGrafter"/>
</dbReference>
<organism evidence="4 5">
    <name type="scientific">Lottia gigantea</name>
    <name type="common">Giant owl limpet</name>
    <dbReference type="NCBI Taxonomy" id="225164"/>
    <lineage>
        <taxon>Eukaryota</taxon>
        <taxon>Metazoa</taxon>
        <taxon>Spiralia</taxon>
        <taxon>Lophotrochozoa</taxon>
        <taxon>Mollusca</taxon>
        <taxon>Gastropoda</taxon>
        <taxon>Patellogastropoda</taxon>
        <taxon>Lottioidea</taxon>
        <taxon>Lottiidae</taxon>
        <taxon>Lottia</taxon>
    </lineage>
</organism>
<feature type="compositionally biased region" description="Low complexity" evidence="3">
    <location>
        <begin position="152"/>
        <end position="164"/>
    </location>
</feature>
<dbReference type="Proteomes" id="UP000030746">
    <property type="component" value="Unassembled WGS sequence"/>
</dbReference>
<dbReference type="PANTHER" id="PTHR15073">
    <property type="entry name" value="MICROTUBULE-ASSOCIATED PROTEIN"/>
    <property type="match status" value="1"/>
</dbReference>
<keyword evidence="5" id="KW-1185">Reference proteome</keyword>
<feature type="compositionally biased region" description="Basic and acidic residues" evidence="3">
    <location>
        <begin position="165"/>
        <end position="184"/>
    </location>
</feature>
<feature type="compositionally biased region" description="Basic and acidic residues" evidence="3">
    <location>
        <begin position="85"/>
        <end position="97"/>
    </location>
</feature>
<comment type="similarity">
    <text evidence="1">Belongs to the MAP7 family.</text>
</comment>
<feature type="compositionally biased region" description="Low complexity" evidence="3">
    <location>
        <begin position="52"/>
        <end position="63"/>
    </location>
</feature>
<dbReference type="PANTHER" id="PTHR15073:SF1">
    <property type="entry name" value="RETICULOCYTE-BINDING PROTEIN HOMOLOG 2A"/>
    <property type="match status" value="1"/>
</dbReference>
<name>V4ADM8_LOTGI</name>
<accession>V4ADM8</accession>
<dbReference type="GO" id="GO:0015630">
    <property type="term" value="C:microtubule cytoskeleton"/>
    <property type="evidence" value="ECO:0007669"/>
    <property type="project" value="TreeGrafter"/>
</dbReference>
<dbReference type="InterPro" id="IPR051483">
    <property type="entry name" value="MAP7_domain-containing"/>
</dbReference>